<keyword evidence="3" id="KW-0812">Transmembrane</keyword>
<protein>
    <submittedName>
        <fullName evidence="4">T-complex protein 11-like protein 1</fullName>
    </submittedName>
</protein>
<name>A0A2H8TPH6_9HEMI</name>
<feature type="compositionally biased region" description="Low complexity" evidence="2">
    <location>
        <begin position="1"/>
        <end position="15"/>
    </location>
</feature>
<dbReference type="AlphaFoldDB" id="A0A2H8TPH6"/>
<dbReference type="InterPro" id="IPR008862">
    <property type="entry name" value="Tcp11"/>
</dbReference>
<sequence>MNSDNSPNNDQDNASTPSRSIPSARQEMLNNITAASPPRFLSLPEIMVAAKQLEDIALVHEIAVNENFKLEPQEPPNNSLMKQVKDTMHKAFWELLREQLNNDPPEYTQAMILLSEIRTSLSNLLLDQHTKLKEEIGQVLDVEVIQNQIDNNSLDFEYYTKFILNLMSKICAPVRDDSIRALTLLNDPVDIFKGIIETLSLMKLDMANFTITAQRRALHACSADYEREKFEEYLKVKPDALNLTAEWLKRHINFENRTEPHHDIIVRAYMEIFDWNENDIFPEALSLDKDRYLATNKELNLLILAASTFILTISTTTTLIPNDTVFKKQLKDLILYILKDNDSNNKNLLSNIVEHIVLFCNKHLCLINPDGPPVLPEMVTTIETQILLVQNCDNKIRILVDKRFKEFITAVISSDNAVPQQCPLGLSAFKDELAAVTGSFLRLITYNRKVFSKFYDDILKNLLDQSDLI</sequence>
<dbReference type="GO" id="GO:0007165">
    <property type="term" value="P:signal transduction"/>
    <property type="evidence" value="ECO:0007669"/>
    <property type="project" value="TreeGrafter"/>
</dbReference>
<dbReference type="EMBL" id="GFXV01004016">
    <property type="protein sequence ID" value="MBW15821.1"/>
    <property type="molecule type" value="Transcribed_RNA"/>
</dbReference>
<dbReference type="Pfam" id="PF05794">
    <property type="entry name" value="Tcp11"/>
    <property type="match status" value="1"/>
</dbReference>
<evidence type="ECO:0000256" key="2">
    <source>
        <dbReference type="SAM" id="MobiDB-lite"/>
    </source>
</evidence>
<organism evidence="4">
    <name type="scientific">Melanaphis sacchari</name>
    <dbReference type="NCBI Taxonomy" id="742174"/>
    <lineage>
        <taxon>Eukaryota</taxon>
        <taxon>Metazoa</taxon>
        <taxon>Ecdysozoa</taxon>
        <taxon>Arthropoda</taxon>
        <taxon>Hexapoda</taxon>
        <taxon>Insecta</taxon>
        <taxon>Pterygota</taxon>
        <taxon>Neoptera</taxon>
        <taxon>Paraneoptera</taxon>
        <taxon>Hemiptera</taxon>
        <taxon>Sternorrhyncha</taxon>
        <taxon>Aphidomorpha</taxon>
        <taxon>Aphidoidea</taxon>
        <taxon>Aphididae</taxon>
        <taxon>Aphidini</taxon>
        <taxon>Melanaphis</taxon>
    </lineage>
</organism>
<dbReference type="PANTHER" id="PTHR12832:SF11">
    <property type="entry name" value="LD23868P"/>
    <property type="match status" value="1"/>
</dbReference>
<feature type="transmembrane region" description="Helical" evidence="3">
    <location>
        <begin position="299"/>
        <end position="320"/>
    </location>
</feature>
<dbReference type="PANTHER" id="PTHR12832">
    <property type="entry name" value="TESTIS-SPECIFIC PROTEIN PBS13 T-COMPLEX 11"/>
    <property type="match status" value="1"/>
</dbReference>
<keyword evidence="3" id="KW-1133">Transmembrane helix</keyword>
<reference evidence="4" key="1">
    <citation type="submission" date="2017-10" db="EMBL/GenBank/DDBJ databases">
        <title>Transcriptome Assembly of Sugarcane Aphid Adults.</title>
        <authorList>
            <person name="Scully E.D."/>
            <person name="Palmer N.A."/>
            <person name="Geib S.M."/>
            <person name="Sarath G."/>
            <person name="Sattler S.E."/>
        </authorList>
    </citation>
    <scope>NUCLEOTIDE SEQUENCE</scope>
    <source>
        <tissue evidence="4">Whole body</tissue>
    </source>
</reference>
<comment type="similarity">
    <text evidence="1">Belongs to the TCP11 family.</text>
</comment>
<evidence type="ECO:0000313" key="4">
    <source>
        <dbReference type="EMBL" id="MBW15821.1"/>
    </source>
</evidence>
<gene>
    <name evidence="4" type="primary">TCP11L1_2</name>
</gene>
<accession>A0A2H8TPH6</accession>
<keyword evidence="3" id="KW-0472">Membrane</keyword>
<proteinExistence type="inferred from homology"/>
<evidence type="ECO:0000256" key="1">
    <source>
        <dbReference type="ARBA" id="ARBA00010954"/>
    </source>
</evidence>
<evidence type="ECO:0000256" key="3">
    <source>
        <dbReference type="SAM" id="Phobius"/>
    </source>
</evidence>
<feature type="region of interest" description="Disordered" evidence="2">
    <location>
        <begin position="1"/>
        <end position="21"/>
    </location>
</feature>
<dbReference type="OrthoDB" id="276323at2759"/>